<evidence type="ECO:0000313" key="2">
    <source>
        <dbReference type="EMBL" id="ERH21683.1"/>
    </source>
</evidence>
<organism evidence="2 3">
    <name type="scientific">Actinomyces johnsonii F0510</name>
    <dbReference type="NCBI Taxonomy" id="1227262"/>
    <lineage>
        <taxon>Bacteria</taxon>
        <taxon>Bacillati</taxon>
        <taxon>Actinomycetota</taxon>
        <taxon>Actinomycetes</taxon>
        <taxon>Actinomycetales</taxon>
        <taxon>Actinomycetaceae</taxon>
        <taxon>Actinomyces</taxon>
    </lineage>
</organism>
<evidence type="ECO:0000313" key="3">
    <source>
        <dbReference type="Proteomes" id="UP000016498"/>
    </source>
</evidence>
<accession>U1RPU4</accession>
<dbReference type="Proteomes" id="UP000016498">
    <property type="component" value="Unassembled WGS sequence"/>
</dbReference>
<sequence>MTLFPLYGRLSHRLPAGSRQAAAAPSHLPATPIPAADTAIAVENVPSIRQLRSPADHWGPASVICRTSQFSQRKYVPDSPLPPRQARRRRQRPEPSPTTSTQADTAAKPTTGVR</sequence>
<comment type="caution">
    <text evidence="2">The sequence shown here is derived from an EMBL/GenBank/DDBJ whole genome shotgun (WGS) entry which is preliminary data.</text>
</comment>
<feature type="region of interest" description="Disordered" evidence="1">
    <location>
        <begin position="69"/>
        <end position="114"/>
    </location>
</feature>
<evidence type="ECO:0000256" key="1">
    <source>
        <dbReference type="SAM" id="MobiDB-lite"/>
    </source>
</evidence>
<reference evidence="2 3" key="1">
    <citation type="submission" date="2013-06" db="EMBL/GenBank/DDBJ databases">
        <authorList>
            <person name="Weinstock G."/>
            <person name="Sodergren E."/>
            <person name="Lobos E.A."/>
            <person name="Fulton L."/>
            <person name="Fulton R."/>
            <person name="Courtney L."/>
            <person name="Fronick C."/>
            <person name="O'Laughlin M."/>
            <person name="Godfrey J."/>
            <person name="Wilson R.M."/>
            <person name="Miner T."/>
            <person name="Farmer C."/>
            <person name="Delehaunty K."/>
            <person name="Cordes M."/>
            <person name="Minx P."/>
            <person name="Tomlinson C."/>
            <person name="Chen J."/>
            <person name="Wollam A."/>
            <person name="Pepin K.H."/>
            <person name="Bhonagiri V."/>
            <person name="Zhang X."/>
            <person name="Warren W."/>
            <person name="Mitreva M."/>
            <person name="Mardis E.R."/>
            <person name="Wilson R.K."/>
        </authorList>
    </citation>
    <scope>NUCLEOTIDE SEQUENCE [LARGE SCALE GENOMIC DNA]</scope>
    <source>
        <strain evidence="2 3">F0510</strain>
    </source>
</reference>
<dbReference type="HOGENOM" id="CLU_2115763_0_0_11"/>
<dbReference type="AlphaFoldDB" id="U1RPU4"/>
<protein>
    <submittedName>
        <fullName evidence="2">Uncharacterized protein</fullName>
    </submittedName>
</protein>
<gene>
    <name evidence="2" type="ORF">HMPREF1549_00536</name>
</gene>
<name>U1RPU4_9ACTO</name>
<proteinExistence type="predicted"/>
<dbReference type="EMBL" id="AWSD01000054">
    <property type="protein sequence ID" value="ERH21683.1"/>
    <property type="molecule type" value="Genomic_DNA"/>
</dbReference>